<dbReference type="InterPro" id="IPR041365">
    <property type="entry name" value="CspB_prodomain"/>
</dbReference>
<dbReference type="PROSITE" id="PS51892">
    <property type="entry name" value="SUBTILASE"/>
    <property type="match status" value="1"/>
</dbReference>
<dbReference type="Gene3D" id="3.30.70.2980">
    <property type="match status" value="1"/>
</dbReference>
<protein>
    <submittedName>
        <fullName evidence="9">S8 family peptidase</fullName>
    </submittedName>
</protein>
<evidence type="ECO:0000256" key="5">
    <source>
        <dbReference type="PROSITE-ProRule" id="PRU01240"/>
    </source>
</evidence>
<dbReference type="InterPro" id="IPR036852">
    <property type="entry name" value="Peptidase_S8/S53_dom_sf"/>
</dbReference>
<dbReference type="Proteomes" id="UP000637513">
    <property type="component" value="Unassembled WGS sequence"/>
</dbReference>
<dbReference type="Gene3D" id="3.40.50.200">
    <property type="entry name" value="Peptidase S8/S53 domain"/>
    <property type="match status" value="1"/>
</dbReference>
<dbReference type="InterPro" id="IPR034045">
    <property type="entry name" value="Pep_S8_CspA-like"/>
</dbReference>
<evidence type="ECO:0000313" key="10">
    <source>
        <dbReference type="Proteomes" id="UP000637513"/>
    </source>
</evidence>
<feature type="active site" description="Charge relay system" evidence="5">
    <location>
        <position position="137"/>
    </location>
</feature>
<dbReference type="InterPro" id="IPR023828">
    <property type="entry name" value="Peptidase_S8_Ser-AS"/>
</dbReference>
<dbReference type="PANTHER" id="PTHR43806:SF11">
    <property type="entry name" value="CEREVISIN-RELATED"/>
    <property type="match status" value="1"/>
</dbReference>
<organism evidence="9 10">
    <name type="scientific">Jutongia hominis</name>
    <dbReference type="NCBI Taxonomy" id="2763664"/>
    <lineage>
        <taxon>Bacteria</taxon>
        <taxon>Bacillati</taxon>
        <taxon>Bacillota</taxon>
        <taxon>Clostridia</taxon>
        <taxon>Lachnospirales</taxon>
        <taxon>Lachnospiraceae</taxon>
        <taxon>Jutongia</taxon>
    </lineage>
</organism>
<dbReference type="Pfam" id="PF18425">
    <property type="entry name" value="CspB_prodomain"/>
    <property type="match status" value="1"/>
</dbReference>
<feature type="domain" description="Csp protease B prodomain" evidence="8">
    <location>
        <begin position="4"/>
        <end position="93"/>
    </location>
</feature>
<evidence type="ECO:0000256" key="2">
    <source>
        <dbReference type="ARBA" id="ARBA00022670"/>
    </source>
</evidence>
<keyword evidence="4 5" id="KW-0720">Serine protease</keyword>
<evidence type="ECO:0000256" key="6">
    <source>
        <dbReference type="RuleBase" id="RU003355"/>
    </source>
</evidence>
<dbReference type="PROSITE" id="PS00136">
    <property type="entry name" value="SUBTILASE_ASP"/>
    <property type="match status" value="1"/>
</dbReference>
<keyword evidence="3 5" id="KW-0378">Hydrolase</keyword>
<dbReference type="EMBL" id="JACRSW010000027">
    <property type="protein sequence ID" value="MBC8557230.1"/>
    <property type="molecule type" value="Genomic_DNA"/>
</dbReference>
<comment type="similarity">
    <text evidence="1 5 6">Belongs to the peptidase S8 family.</text>
</comment>
<accession>A0ABR7MTU7</accession>
<feature type="domain" description="Peptidase S8/S53" evidence="7">
    <location>
        <begin position="128"/>
        <end position="323"/>
    </location>
</feature>
<dbReference type="RefSeq" id="WP_249304246.1">
    <property type="nucleotide sequence ID" value="NZ_JACRSW010000027.1"/>
</dbReference>
<proteinExistence type="inferred from homology"/>
<evidence type="ECO:0000256" key="3">
    <source>
        <dbReference type="ARBA" id="ARBA00022801"/>
    </source>
</evidence>
<keyword evidence="2 5" id="KW-0645">Protease</keyword>
<dbReference type="Gene3D" id="2.60.120.1290">
    <property type="match status" value="1"/>
</dbReference>
<dbReference type="PROSITE" id="PS00137">
    <property type="entry name" value="SUBTILASE_HIS"/>
    <property type="match status" value="1"/>
</dbReference>
<dbReference type="SUPFAM" id="SSF52743">
    <property type="entry name" value="Subtilisin-like"/>
    <property type="match status" value="1"/>
</dbReference>
<dbReference type="Pfam" id="PF00082">
    <property type="entry name" value="Peptidase_S8"/>
    <property type="match status" value="2"/>
</dbReference>
<gene>
    <name evidence="9" type="ORF">H8700_05870</name>
</gene>
<reference evidence="9 10" key="1">
    <citation type="submission" date="2020-08" db="EMBL/GenBank/DDBJ databases">
        <title>Genome public.</title>
        <authorList>
            <person name="Liu C."/>
            <person name="Sun Q."/>
        </authorList>
    </citation>
    <scope>NUCLEOTIDE SEQUENCE [LARGE SCALE GENOMIC DNA]</scope>
    <source>
        <strain evidence="9 10">BX3</strain>
    </source>
</reference>
<dbReference type="PIRSF" id="PIRSF037894">
    <property type="entry name" value="Subtilisin_rel_CspABC"/>
    <property type="match status" value="1"/>
</dbReference>
<dbReference type="InterPro" id="IPR000209">
    <property type="entry name" value="Peptidase_S8/S53_dom"/>
</dbReference>
<dbReference type="PRINTS" id="PR00723">
    <property type="entry name" value="SUBTILISIN"/>
</dbReference>
<keyword evidence="10" id="KW-1185">Reference proteome</keyword>
<dbReference type="InterPro" id="IPR015500">
    <property type="entry name" value="Peptidase_S8_subtilisin-rel"/>
</dbReference>
<dbReference type="InterPro" id="IPR022398">
    <property type="entry name" value="Peptidase_S8_His-AS"/>
</dbReference>
<evidence type="ECO:0000259" key="7">
    <source>
        <dbReference type="Pfam" id="PF00082"/>
    </source>
</evidence>
<evidence type="ECO:0000256" key="1">
    <source>
        <dbReference type="ARBA" id="ARBA00011073"/>
    </source>
</evidence>
<feature type="active site" description="Charge relay system" evidence="5">
    <location>
        <position position="212"/>
    </location>
</feature>
<dbReference type="InterPro" id="IPR023827">
    <property type="entry name" value="Peptidase_S8_Asp-AS"/>
</dbReference>
<dbReference type="InterPro" id="IPR017310">
    <property type="entry name" value="Pept_S8A_subtilisin_clostridia"/>
</dbReference>
<feature type="domain" description="Peptidase S8/S53" evidence="7">
    <location>
        <begin position="460"/>
        <end position="583"/>
    </location>
</feature>
<comment type="caution">
    <text evidence="9">The sequence shown here is derived from an EMBL/GenBank/DDBJ whole genome shotgun (WGS) entry which is preliminary data.</text>
</comment>
<dbReference type="CDD" id="cd07478">
    <property type="entry name" value="Peptidases_S8_CspA-like"/>
    <property type="match status" value="1"/>
</dbReference>
<dbReference type="PROSITE" id="PS00138">
    <property type="entry name" value="SUBTILASE_SER"/>
    <property type="match status" value="1"/>
</dbReference>
<sequence>MQEEKLDTSLQIALEALQEGMNTNRDLLYGYDPESESFRVIIKYNGDIKKIEEWYPDTKVVLLFNQYAIVTTNARYLTEIARMPETEYMEKPKKLYYNLDFSKEISCISRVQKQNALGNSISGRNLTGNGVYIGIVDSGIDIYHPAFQNDDGSTRIAWLWDQSAQAKENDQIAAEYGYGTEYDREAIDRILLQARENGNREQTPALESLSGHGTSVAGIAAGNGAGSVGRKYRGVATESEILVVKLGRQDRDYAGSTEVMEGIDYVLRKALLMQKPIAINLSFGNNTGAHAGNSLFEDYIASLNGVWKNVIVIATGNEGDARHHSTIQMTERGESIEVPFVIGDQERNMTLWIWKEYFDTFQLELETPSGERIVLQQTITKGQIYDMGSSQVFFYAGDPSPYSTQQELYLEWLTGRNGFVPSGIWKLHFTPEEIKDGFVSIWMMTTEAIGLTSGFLYPEADSTLTNPSTSEKILSVGAYRADNDSMAAFSGRGNTADGRQAPILVAPGVDVVTAIPGGNYAARSGTSIAAPFVTGSAALLMEWGIVHGNDAYLYGEKVKAYLIKGARRLPGFTKWPNPQAGWGALCLYDSLPW</sequence>
<dbReference type="InterPro" id="IPR050131">
    <property type="entry name" value="Peptidase_S8_subtilisin-like"/>
</dbReference>
<evidence type="ECO:0000256" key="4">
    <source>
        <dbReference type="ARBA" id="ARBA00022825"/>
    </source>
</evidence>
<feature type="active site" description="Charge relay system" evidence="5">
    <location>
        <position position="527"/>
    </location>
</feature>
<evidence type="ECO:0000259" key="8">
    <source>
        <dbReference type="Pfam" id="PF18425"/>
    </source>
</evidence>
<dbReference type="PANTHER" id="PTHR43806">
    <property type="entry name" value="PEPTIDASE S8"/>
    <property type="match status" value="1"/>
</dbReference>
<name>A0ABR7MTU7_9FIRM</name>
<evidence type="ECO:0000313" key="9">
    <source>
        <dbReference type="EMBL" id="MBC8557230.1"/>
    </source>
</evidence>